<proteinExistence type="predicted"/>
<name>A0A1J7J224_9PEZI</name>
<dbReference type="EMBL" id="KV875099">
    <property type="protein sequence ID" value="OIW27369.1"/>
    <property type="molecule type" value="Genomic_DNA"/>
</dbReference>
<evidence type="ECO:0000313" key="2">
    <source>
        <dbReference type="Proteomes" id="UP000182658"/>
    </source>
</evidence>
<dbReference type="AlphaFoldDB" id="A0A1J7J224"/>
<protein>
    <submittedName>
        <fullName evidence="1">Uncharacterized protein</fullName>
    </submittedName>
</protein>
<dbReference type="Proteomes" id="UP000182658">
    <property type="component" value="Unassembled WGS sequence"/>
</dbReference>
<evidence type="ECO:0000313" key="1">
    <source>
        <dbReference type="EMBL" id="OIW27369.1"/>
    </source>
</evidence>
<dbReference type="InParanoid" id="A0A1J7J224"/>
<accession>A0A1J7J224</accession>
<gene>
    <name evidence="1" type="ORF">CONLIGDRAFT_426388</name>
</gene>
<organism evidence="1 2">
    <name type="scientific">Coniochaeta ligniaria NRRL 30616</name>
    <dbReference type="NCBI Taxonomy" id="1408157"/>
    <lineage>
        <taxon>Eukaryota</taxon>
        <taxon>Fungi</taxon>
        <taxon>Dikarya</taxon>
        <taxon>Ascomycota</taxon>
        <taxon>Pezizomycotina</taxon>
        <taxon>Sordariomycetes</taxon>
        <taxon>Sordariomycetidae</taxon>
        <taxon>Coniochaetales</taxon>
        <taxon>Coniochaetaceae</taxon>
        <taxon>Coniochaeta</taxon>
    </lineage>
</organism>
<keyword evidence="2" id="KW-1185">Reference proteome</keyword>
<reference evidence="1 2" key="1">
    <citation type="submission" date="2016-10" db="EMBL/GenBank/DDBJ databases">
        <title>Draft genome sequence of Coniochaeta ligniaria NRRL30616, a lignocellulolytic fungus for bioabatement of inhibitors in plant biomass hydrolysates.</title>
        <authorList>
            <consortium name="DOE Joint Genome Institute"/>
            <person name="Jimenez D.J."/>
            <person name="Hector R.E."/>
            <person name="Riley R."/>
            <person name="Sun H."/>
            <person name="Grigoriev I.V."/>
            <person name="Van Elsas J.D."/>
            <person name="Nichols N.N."/>
        </authorList>
    </citation>
    <scope>NUCLEOTIDE SEQUENCE [LARGE SCALE GENOMIC DNA]</scope>
    <source>
        <strain evidence="1 2">NRRL 30616</strain>
    </source>
</reference>
<sequence length="156" mass="17081">MKHSPMQARLRECHSRQDSRDLHAVLLRLDLGPDRSPSILLVFITLVDIRQQPQGLDRVHTAVEPDIVLGLGARAELLELGALEADDGIALRRVPVRIDARLPAAGHGVELGRLPGLGLLVVLRRWGPACYEGDRVFLCLEGLVCYPEVSATSPNC</sequence>